<dbReference type="InterPro" id="IPR050834">
    <property type="entry name" value="Glycosyltransf_2"/>
</dbReference>
<keyword evidence="2" id="KW-0808">Transferase</keyword>
<dbReference type="InterPro" id="IPR029044">
    <property type="entry name" value="Nucleotide-diphossugar_trans"/>
</dbReference>
<organism evidence="2 3">
    <name type="scientific">Belliella kenyensis</name>
    <dbReference type="NCBI Taxonomy" id="1472724"/>
    <lineage>
        <taxon>Bacteria</taxon>
        <taxon>Pseudomonadati</taxon>
        <taxon>Bacteroidota</taxon>
        <taxon>Cytophagia</taxon>
        <taxon>Cytophagales</taxon>
        <taxon>Cyclobacteriaceae</taxon>
        <taxon>Belliella</taxon>
    </lineage>
</organism>
<name>A0ABV8EL64_9BACT</name>
<gene>
    <name evidence="2" type="ORF">ACFOUP_11755</name>
</gene>
<evidence type="ECO:0000313" key="2">
    <source>
        <dbReference type="EMBL" id="MFC3977053.1"/>
    </source>
</evidence>
<dbReference type="RefSeq" id="WP_241291477.1">
    <property type="nucleotide sequence ID" value="NZ_JAKZGR010000002.1"/>
</dbReference>
<comment type="caution">
    <text evidence="2">The sequence shown here is derived from an EMBL/GenBank/DDBJ whole genome shotgun (WGS) entry which is preliminary data.</text>
</comment>
<reference evidence="3" key="1">
    <citation type="journal article" date="2019" name="Int. J. Syst. Evol. Microbiol.">
        <title>The Global Catalogue of Microorganisms (GCM) 10K type strain sequencing project: providing services to taxonomists for standard genome sequencing and annotation.</title>
        <authorList>
            <consortium name="The Broad Institute Genomics Platform"/>
            <consortium name="The Broad Institute Genome Sequencing Center for Infectious Disease"/>
            <person name="Wu L."/>
            <person name="Ma J."/>
        </authorList>
    </citation>
    <scope>NUCLEOTIDE SEQUENCE [LARGE SCALE GENOMIC DNA]</scope>
    <source>
        <strain evidence="3">CECT 8551</strain>
    </source>
</reference>
<dbReference type="Gene3D" id="3.90.550.10">
    <property type="entry name" value="Spore Coat Polysaccharide Biosynthesis Protein SpsA, Chain A"/>
    <property type="match status" value="1"/>
</dbReference>
<evidence type="ECO:0000313" key="3">
    <source>
        <dbReference type="Proteomes" id="UP001595766"/>
    </source>
</evidence>
<feature type="domain" description="Glycosyltransferase 2-like" evidence="1">
    <location>
        <begin position="8"/>
        <end position="123"/>
    </location>
</feature>
<dbReference type="PANTHER" id="PTHR43685">
    <property type="entry name" value="GLYCOSYLTRANSFERASE"/>
    <property type="match status" value="1"/>
</dbReference>
<dbReference type="PANTHER" id="PTHR43685:SF11">
    <property type="entry name" value="GLYCOSYLTRANSFERASE TAGX-RELATED"/>
    <property type="match status" value="1"/>
</dbReference>
<sequence>MSDQALVSIICTVFNQEKYVAHTLDSVISQGYENFELIIIDNGSKDDSRRIVLEWIESQKQGGIEFIPIDLTLGYCKAFNIGLFSSQGEYVVDLSGDDLICQGHLEKSIGKLQRFKKAGFCFSDLILFDDNGKCSPFYSEKEKADVIIAIESGDAYKAVIEGNPISASTVVYESAKLKALGGYDESLSYEDFDILVRLTRIHEVVFSEHIGMKKRIHPEAFSQFQYQPRNSKMLPSTVKVCKKIRSMNKTMEENLSLRKRISFELKHAFLSANFEPASELADLLLELYPEDLQAKLIKQALKYRIDFSFIYPTITSMRALVSKYF</sequence>
<dbReference type="EC" id="2.4.-.-" evidence="2"/>
<dbReference type="EMBL" id="JBHSAV010000053">
    <property type="protein sequence ID" value="MFC3977053.1"/>
    <property type="molecule type" value="Genomic_DNA"/>
</dbReference>
<dbReference type="Pfam" id="PF00535">
    <property type="entry name" value="Glycos_transf_2"/>
    <property type="match status" value="1"/>
</dbReference>
<dbReference type="CDD" id="cd00761">
    <property type="entry name" value="Glyco_tranf_GTA_type"/>
    <property type="match status" value="1"/>
</dbReference>
<keyword evidence="3" id="KW-1185">Reference proteome</keyword>
<dbReference type="SUPFAM" id="SSF53448">
    <property type="entry name" value="Nucleotide-diphospho-sugar transferases"/>
    <property type="match status" value="1"/>
</dbReference>
<dbReference type="GO" id="GO:0016757">
    <property type="term" value="F:glycosyltransferase activity"/>
    <property type="evidence" value="ECO:0007669"/>
    <property type="project" value="UniProtKB-KW"/>
</dbReference>
<protein>
    <submittedName>
        <fullName evidence="2">Glycosyltransferase family A protein</fullName>
        <ecNumber evidence="2">2.4.-.-</ecNumber>
    </submittedName>
</protein>
<accession>A0ABV8EL64</accession>
<dbReference type="InterPro" id="IPR001173">
    <property type="entry name" value="Glyco_trans_2-like"/>
</dbReference>
<evidence type="ECO:0000259" key="1">
    <source>
        <dbReference type="Pfam" id="PF00535"/>
    </source>
</evidence>
<dbReference type="Proteomes" id="UP001595766">
    <property type="component" value="Unassembled WGS sequence"/>
</dbReference>
<keyword evidence="2" id="KW-0328">Glycosyltransferase</keyword>
<proteinExistence type="predicted"/>